<accession>A0ABT4M6Q1</accession>
<dbReference type="Proteomes" id="UP001068379">
    <property type="component" value="Unassembled WGS sequence"/>
</dbReference>
<proteinExistence type="predicted"/>
<name>A0ABT4M6Q1_9BURK</name>
<protein>
    <recommendedName>
        <fullName evidence="3">ParB/Sulfiredoxin domain-containing protein</fullName>
    </recommendedName>
</protein>
<evidence type="ECO:0008006" key="3">
    <source>
        <dbReference type="Google" id="ProtNLM"/>
    </source>
</evidence>
<gene>
    <name evidence="1" type="ORF">O4H32_12490</name>
</gene>
<reference evidence="1" key="1">
    <citation type="submission" date="2022-12" db="EMBL/GenBank/DDBJ databases">
        <title>Bacterial isolates from different developmental stages of Nematostella vectensis.</title>
        <authorList>
            <person name="Fraune S."/>
        </authorList>
    </citation>
    <scope>NUCLEOTIDE SEQUENCE</scope>
    <source>
        <strain evidence="1">G21619-S1</strain>
    </source>
</reference>
<keyword evidence="2" id="KW-1185">Reference proteome</keyword>
<sequence length="126" mass="14547">MTKPPVLKFSRIDPLQDYFEDRDGNRYDVARLVDASKDLPVFDLPLAGLDLDGCYVWRDATLHEAAGHLRRVMKADLSFPILLSWTGSIIDGRHRIVKALMQGKRTIKVRRMTWRPEQSSTHQNDK</sequence>
<comment type="caution">
    <text evidence="1">The sequence shown here is derived from an EMBL/GenBank/DDBJ whole genome shotgun (WGS) entry which is preliminary data.</text>
</comment>
<dbReference type="EMBL" id="JAPWHE010000010">
    <property type="protein sequence ID" value="MCZ4330764.1"/>
    <property type="molecule type" value="Genomic_DNA"/>
</dbReference>
<organism evidence="1 2">
    <name type="scientific">Castellaniella denitrificans</name>
    <dbReference type="NCBI Taxonomy" id="56119"/>
    <lineage>
        <taxon>Bacteria</taxon>
        <taxon>Pseudomonadati</taxon>
        <taxon>Pseudomonadota</taxon>
        <taxon>Betaproteobacteria</taxon>
        <taxon>Burkholderiales</taxon>
        <taxon>Alcaligenaceae</taxon>
        <taxon>Castellaniella</taxon>
    </lineage>
</organism>
<evidence type="ECO:0000313" key="1">
    <source>
        <dbReference type="EMBL" id="MCZ4330764.1"/>
    </source>
</evidence>
<dbReference type="RefSeq" id="WP_269359644.1">
    <property type="nucleotide sequence ID" value="NZ_JAPWHE010000010.1"/>
</dbReference>
<evidence type="ECO:0000313" key="2">
    <source>
        <dbReference type="Proteomes" id="UP001068379"/>
    </source>
</evidence>